<reference evidence="2" key="1">
    <citation type="thesis" date="2021" institute="BYU ScholarsArchive" country="Provo, UT, USA">
        <title>Applications of and Algorithms for Genome Assembly and Genomic Analyses with an Emphasis on Marine Teleosts.</title>
        <authorList>
            <person name="Pickett B.D."/>
        </authorList>
    </citation>
    <scope>NUCLEOTIDE SEQUENCE</scope>
    <source>
        <strain evidence="2">HI-2016</strain>
    </source>
</reference>
<evidence type="ECO:0000313" key="2">
    <source>
        <dbReference type="EMBL" id="KAG9347523.1"/>
    </source>
</evidence>
<dbReference type="EMBL" id="JAFBMS010000013">
    <property type="protein sequence ID" value="KAG9347523.1"/>
    <property type="molecule type" value="Genomic_DNA"/>
</dbReference>
<proteinExistence type="predicted"/>
<evidence type="ECO:0000313" key="3">
    <source>
        <dbReference type="Proteomes" id="UP000824540"/>
    </source>
</evidence>
<dbReference type="PANTHER" id="PTHR28366:SF1">
    <property type="entry name" value="CHROMOSOME 1 OPEN READING FRAME 131"/>
    <property type="match status" value="1"/>
</dbReference>
<feature type="compositionally biased region" description="Basic and acidic residues" evidence="1">
    <location>
        <begin position="18"/>
        <end position="27"/>
    </location>
</feature>
<feature type="compositionally biased region" description="Basic and acidic residues" evidence="1">
    <location>
        <begin position="189"/>
        <end position="201"/>
    </location>
</feature>
<feature type="region of interest" description="Disordered" evidence="1">
    <location>
        <begin position="246"/>
        <end position="277"/>
    </location>
</feature>
<gene>
    <name evidence="2" type="ORF">JZ751_005091</name>
</gene>
<feature type="non-terminal residue" evidence="2">
    <location>
        <position position="1"/>
    </location>
</feature>
<feature type="region of interest" description="Disordered" evidence="1">
    <location>
        <begin position="102"/>
        <end position="132"/>
    </location>
</feature>
<dbReference type="InterPro" id="IPR027973">
    <property type="entry name" value="FSAF1-like"/>
</dbReference>
<sequence>MSTVAVKDISAPASALPEHVRRDGTREGRKKKTLKNKRKKCKEDVDNTSYTSCNAAKACVHECVHSSEPSSVAAVVSEICEFGNLSPDINNSSQVEIVTFQDPSKKKKTKRAPISERKLPVPEEKKETKQKDLSLEKARLEVHRFGITGYQKEQQRLFERERAIMLGAKPPKREYINYKVYQEMIKEKKLKAKEEQKLDDKKKKKRESKTRDEKKKSSSSSLPTGQVGRFKNGVLVLSSKEIQRIKSSKHFSSCNRGAGGTAKASAERQHITPPSTH</sequence>
<comment type="caution">
    <text evidence="2">The sequence shown here is derived from an EMBL/GenBank/DDBJ whole genome shotgun (WGS) entry which is preliminary data.</text>
</comment>
<keyword evidence="3" id="KW-1185">Reference proteome</keyword>
<name>A0A8T2P291_9TELE</name>
<dbReference type="OrthoDB" id="10067479at2759"/>
<evidence type="ECO:0000256" key="1">
    <source>
        <dbReference type="SAM" id="MobiDB-lite"/>
    </source>
</evidence>
<protein>
    <submittedName>
        <fullName evidence="2">Uncharacterized protein</fullName>
    </submittedName>
</protein>
<dbReference type="AlphaFoldDB" id="A0A8T2P291"/>
<accession>A0A8T2P291</accession>
<feature type="region of interest" description="Disordered" evidence="1">
    <location>
        <begin position="189"/>
        <end position="227"/>
    </location>
</feature>
<dbReference type="Pfam" id="PF15375">
    <property type="entry name" value="FSAF1"/>
    <property type="match status" value="1"/>
</dbReference>
<organism evidence="2 3">
    <name type="scientific">Albula glossodonta</name>
    <name type="common">roundjaw bonefish</name>
    <dbReference type="NCBI Taxonomy" id="121402"/>
    <lineage>
        <taxon>Eukaryota</taxon>
        <taxon>Metazoa</taxon>
        <taxon>Chordata</taxon>
        <taxon>Craniata</taxon>
        <taxon>Vertebrata</taxon>
        <taxon>Euteleostomi</taxon>
        <taxon>Actinopterygii</taxon>
        <taxon>Neopterygii</taxon>
        <taxon>Teleostei</taxon>
        <taxon>Albuliformes</taxon>
        <taxon>Albulidae</taxon>
        <taxon>Albula</taxon>
    </lineage>
</organism>
<feature type="compositionally biased region" description="Basic and acidic residues" evidence="1">
    <location>
        <begin position="113"/>
        <end position="132"/>
    </location>
</feature>
<dbReference type="InterPro" id="IPR052852">
    <property type="entry name" value="SSU_Processome_Comp"/>
</dbReference>
<feature type="region of interest" description="Disordered" evidence="1">
    <location>
        <begin position="1"/>
        <end position="41"/>
    </location>
</feature>
<dbReference type="Proteomes" id="UP000824540">
    <property type="component" value="Unassembled WGS sequence"/>
</dbReference>
<feature type="compositionally biased region" description="Basic residues" evidence="1">
    <location>
        <begin position="28"/>
        <end position="40"/>
    </location>
</feature>
<dbReference type="PANTHER" id="PTHR28366">
    <property type="entry name" value="CHROMOSOME 1 OPEN READING FRAME 131"/>
    <property type="match status" value="1"/>
</dbReference>